<reference evidence="2 3" key="1">
    <citation type="submission" date="2018-04" db="EMBL/GenBank/DDBJ databases">
        <authorList>
            <person name="Vogel A."/>
        </authorList>
    </citation>
    <scope>NUCLEOTIDE SEQUENCE [LARGE SCALE GENOMIC DNA]</scope>
</reference>
<dbReference type="PANTHER" id="PTHR31286:SF168">
    <property type="entry name" value="DUF4283 DOMAIN-CONTAINING PROTEIN"/>
    <property type="match status" value="1"/>
</dbReference>
<gene>
    <name evidence="2" type="ORF">CCAM_LOCUS41108</name>
</gene>
<feature type="region of interest" description="Disordered" evidence="1">
    <location>
        <begin position="309"/>
        <end position="356"/>
    </location>
</feature>
<evidence type="ECO:0000256" key="1">
    <source>
        <dbReference type="SAM" id="MobiDB-lite"/>
    </source>
</evidence>
<sequence>MPQPEKATAKLVTFTDLFKGNRDPDQGMILKQYDAGEGILRIPDSIIKPVEDIWGFCLVGCFTGRFPGIKAVDAIVKSWNIPCRIIPHCKGWVVLKFENDKDRYELLGMERSKAYGKEFRLKIPSHGFMFDFAEFTTLPVWIQLHNVPLQLWSEEGIGMLASKVGKPLRTDLVTKQLGKSGFCRVLVEVDFSKEPVTSFEVECMGKNYVQTVEFEEEPKYCFHCLTWNHSPFNCRALEQKKKKELSNLVDSKASQMQSKGDPNAKNKGSGGYTEPKGGNIPSSSHTAKEMEIPFTAGIGVLTKVPNPTEVLTNVPAKPGEALAGLEKKKKKGQDGAPAGKKQDFKKGGKGPGPPHR</sequence>
<protein>
    <submittedName>
        <fullName evidence="2">Uncharacterized protein</fullName>
    </submittedName>
</protein>
<dbReference type="OrthoDB" id="1939300at2759"/>
<evidence type="ECO:0000313" key="3">
    <source>
        <dbReference type="Proteomes" id="UP000595140"/>
    </source>
</evidence>
<accession>A0A484NDL9</accession>
<feature type="region of interest" description="Disordered" evidence="1">
    <location>
        <begin position="245"/>
        <end position="285"/>
    </location>
</feature>
<dbReference type="AlphaFoldDB" id="A0A484NDL9"/>
<feature type="compositionally biased region" description="Polar residues" evidence="1">
    <location>
        <begin position="248"/>
        <end position="260"/>
    </location>
</feature>
<name>A0A484NDL9_9ASTE</name>
<organism evidence="2 3">
    <name type="scientific">Cuscuta campestris</name>
    <dbReference type="NCBI Taxonomy" id="132261"/>
    <lineage>
        <taxon>Eukaryota</taxon>
        <taxon>Viridiplantae</taxon>
        <taxon>Streptophyta</taxon>
        <taxon>Embryophyta</taxon>
        <taxon>Tracheophyta</taxon>
        <taxon>Spermatophyta</taxon>
        <taxon>Magnoliopsida</taxon>
        <taxon>eudicotyledons</taxon>
        <taxon>Gunneridae</taxon>
        <taxon>Pentapetalae</taxon>
        <taxon>asterids</taxon>
        <taxon>lamiids</taxon>
        <taxon>Solanales</taxon>
        <taxon>Convolvulaceae</taxon>
        <taxon>Cuscuteae</taxon>
        <taxon>Cuscuta</taxon>
        <taxon>Cuscuta subgen. Grammica</taxon>
        <taxon>Cuscuta sect. Cleistogrammica</taxon>
    </lineage>
</organism>
<proteinExistence type="predicted"/>
<dbReference type="EMBL" id="OOIL02006652">
    <property type="protein sequence ID" value="VFQ99332.1"/>
    <property type="molecule type" value="Genomic_DNA"/>
</dbReference>
<keyword evidence="3" id="KW-1185">Reference proteome</keyword>
<dbReference type="PANTHER" id="PTHR31286">
    <property type="entry name" value="GLYCINE-RICH CELL WALL STRUCTURAL PROTEIN 1.8-LIKE"/>
    <property type="match status" value="1"/>
</dbReference>
<dbReference type="InterPro" id="IPR040256">
    <property type="entry name" value="At4g02000-like"/>
</dbReference>
<dbReference type="Proteomes" id="UP000595140">
    <property type="component" value="Unassembled WGS sequence"/>
</dbReference>
<evidence type="ECO:0000313" key="2">
    <source>
        <dbReference type="EMBL" id="VFQ99332.1"/>
    </source>
</evidence>